<protein>
    <submittedName>
        <fullName evidence="1">Uncharacterized protein</fullName>
    </submittedName>
</protein>
<proteinExistence type="predicted"/>
<evidence type="ECO:0000313" key="1">
    <source>
        <dbReference type="EMBL" id="QNL33974.1"/>
    </source>
</evidence>
<geneLocation type="plasmid" evidence="1">
    <name>pKP25CA-KPC</name>
</geneLocation>
<dbReference type="AlphaFoldDB" id="A0A7G9AB45"/>
<keyword evidence="1" id="KW-0614">Plasmid</keyword>
<organism evidence="1">
    <name type="scientific">Klebsiella pneumoniae</name>
    <dbReference type="NCBI Taxonomy" id="573"/>
    <lineage>
        <taxon>Bacteria</taxon>
        <taxon>Pseudomonadati</taxon>
        <taxon>Pseudomonadota</taxon>
        <taxon>Gammaproteobacteria</taxon>
        <taxon>Enterobacterales</taxon>
        <taxon>Enterobacteriaceae</taxon>
        <taxon>Klebsiella/Raoultella group</taxon>
        <taxon>Klebsiella</taxon>
        <taxon>Klebsiella pneumoniae complex</taxon>
    </lineage>
</organism>
<accession>A0A7G9AB45</accession>
<sequence>MCVVRVWADAKNDKPFGAVNGCFGTATSRGDVTLISAQFSI</sequence>
<reference evidence="1" key="1">
    <citation type="submission" date="2020-06" db="EMBL/GenBank/DDBJ databases">
        <title>High colonization rate and heterogeneity of carbapenemase-producing Enterobacteriaceae isolated from gull feces in Lisbon, Portugal.</title>
        <authorList>
            <person name="Fournier C."/>
            <person name="Aires de Sousa M."/>
            <person name="Lopes E."/>
            <person name="de Lencastre H."/>
            <person name="Nordmann P."/>
            <person name="Poirel L."/>
        </authorList>
    </citation>
    <scope>NUCLEOTIDE SEQUENCE</scope>
    <source>
        <strain evidence="1">25 CARB A</strain>
        <plasmid evidence="1">pKP25CA-KPC</plasmid>
    </source>
</reference>
<dbReference type="EMBL" id="MT571488">
    <property type="protein sequence ID" value="QNL33974.1"/>
    <property type="molecule type" value="Genomic_DNA"/>
</dbReference>
<name>A0A7G9AB45_KLEPN</name>